<reference evidence="2 3" key="1">
    <citation type="journal article" date="2011" name="Stand. Genomic Sci.">
        <title>Complete genome sequence of Marivirga tractuosa type strain (H-43).</title>
        <authorList>
            <person name="Pagani I."/>
            <person name="Chertkov O."/>
            <person name="Lapidus A."/>
            <person name="Lucas S."/>
            <person name="Del Rio T.G."/>
            <person name="Tice H."/>
            <person name="Copeland A."/>
            <person name="Cheng J.F."/>
            <person name="Nolan M."/>
            <person name="Saunders E."/>
            <person name="Pitluck S."/>
            <person name="Held B."/>
            <person name="Goodwin L."/>
            <person name="Liolios K."/>
            <person name="Ovchinikova G."/>
            <person name="Ivanova N."/>
            <person name="Mavromatis K."/>
            <person name="Pati A."/>
            <person name="Chen A."/>
            <person name="Palaniappan K."/>
            <person name="Land M."/>
            <person name="Hauser L."/>
            <person name="Jeffries C.D."/>
            <person name="Detter J.C."/>
            <person name="Han C."/>
            <person name="Tapia R."/>
            <person name="Ngatchou-Djao O.D."/>
            <person name="Rohde M."/>
            <person name="Goker M."/>
            <person name="Spring S."/>
            <person name="Sikorski J."/>
            <person name="Woyke T."/>
            <person name="Bristow J."/>
            <person name="Eisen J.A."/>
            <person name="Markowitz V."/>
            <person name="Hugenholtz P."/>
            <person name="Klenk H.P."/>
            <person name="Kyrpides N.C."/>
        </authorList>
    </citation>
    <scope>NUCLEOTIDE SEQUENCE [LARGE SCALE GENOMIC DNA]</scope>
    <source>
        <strain evidence="3">ATCC 23168 / DSM 4126 / NBRC 15989 / NCIMB 1408 / VKM B-1430 / H-43</strain>
    </source>
</reference>
<dbReference type="HOGENOM" id="CLU_1203679_0_0_10"/>
<dbReference type="KEGG" id="mtt:Ftrac_2260"/>
<dbReference type="EMBL" id="CP002349">
    <property type="protein sequence ID" value="ADR22239.1"/>
    <property type="molecule type" value="Genomic_DNA"/>
</dbReference>
<sequence>MLRFILIFSLLIFQINLSFGQFQTVATEHYVLGVDVEGFEIDLPFSKEKTEESWKEYAKDFGKSEETQSHKTYQTTFKTDIYAEEILIFSQLSGNKQQSTIWVGIDPQGIPKDTYPKLQEEMELFVYDFNIYMRRNQAQKKIDESEQAASYLSKEFESLKKDERRTLKNQERTNSRIASYEEKLMTLRKDSTQNAQKLETLSIEIDSLYLEIEEIKKVMESFRQKMDEIK</sequence>
<proteinExistence type="predicted"/>
<keyword evidence="1" id="KW-0175">Coiled coil</keyword>
<evidence type="ECO:0000313" key="3">
    <source>
        <dbReference type="Proteomes" id="UP000008720"/>
    </source>
</evidence>
<keyword evidence="3" id="KW-1185">Reference proteome</keyword>
<protein>
    <submittedName>
        <fullName evidence="2">Uncharacterized protein</fullName>
    </submittedName>
</protein>
<dbReference type="Proteomes" id="UP000008720">
    <property type="component" value="Chromosome"/>
</dbReference>
<dbReference type="AlphaFoldDB" id="E4TKT6"/>
<evidence type="ECO:0000313" key="2">
    <source>
        <dbReference type="EMBL" id="ADR22239.1"/>
    </source>
</evidence>
<name>E4TKT6_MARTH</name>
<accession>E4TKT6</accession>
<dbReference type="STRING" id="643867.Ftrac_2260"/>
<organism evidence="2 3">
    <name type="scientific">Marivirga tractuosa (strain ATCC 23168 / DSM 4126 / NBRC 15989 / NCIMB 1408 / VKM B-1430 / H-43)</name>
    <name type="common">Microscilla tractuosa</name>
    <name type="synonym">Flexibacter tractuosus</name>
    <dbReference type="NCBI Taxonomy" id="643867"/>
    <lineage>
        <taxon>Bacteria</taxon>
        <taxon>Pseudomonadati</taxon>
        <taxon>Bacteroidota</taxon>
        <taxon>Cytophagia</taxon>
        <taxon>Cytophagales</taxon>
        <taxon>Marivirgaceae</taxon>
        <taxon>Marivirga</taxon>
    </lineage>
</organism>
<dbReference type="RefSeq" id="WP_013454382.1">
    <property type="nucleotide sequence ID" value="NC_014759.1"/>
</dbReference>
<feature type="coiled-coil region" evidence="1">
    <location>
        <begin position="135"/>
        <end position="225"/>
    </location>
</feature>
<evidence type="ECO:0000256" key="1">
    <source>
        <dbReference type="SAM" id="Coils"/>
    </source>
</evidence>
<gene>
    <name evidence="2" type="ordered locus">Ftrac_2260</name>
</gene>
<dbReference type="OrthoDB" id="9825896at2"/>